<feature type="transmembrane region" description="Helical" evidence="1">
    <location>
        <begin position="20"/>
        <end position="44"/>
    </location>
</feature>
<comment type="caution">
    <text evidence="3">The sequence shown here is derived from an EMBL/GenBank/DDBJ whole genome shotgun (WGS) entry which is preliminary data.</text>
</comment>
<keyword evidence="4" id="KW-1185">Reference proteome</keyword>
<accession>A0A7W5ZPD9</accession>
<dbReference type="EMBL" id="JACIBY010000011">
    <property type="protein sequence ID" value="MBB3840578.1"/>
    <property type="molecule type" value="Genomic_DNA"/>
</dbReference>
<evidence type="ECO:0000259" key="2">
    <source>
        <dbReference type="Pfam" id="PF03703"/>
    </source>
</evidence>
<proteinExistence type="predicted"/>
<evidence type="ECO:0000313" key="4">
    <source>
        <dbReference type="Proteomes" id="UP000541352"/>
    </source>
</evidence>
<keyword evidence="1" id="KW-0812">Transmembrane</keyword>
<keyword evidence="1" id="KW-1133">Transmembrane helix</keyword>
<dbReference type="Proteomes" id="UP000541352">
    <property type="component" value="Unassembled WGS sequence"/>
</dbReference>
<evidence type="ECO:0000256" key="1">
    <source>
        <dbReference type="SAM" id="Phobius"/>
    </source>
</evidence>
<dbReference type="Pfam" id="PF03703">
    <property type="entry name" value="bPH_2"/>
    <property type="match status" value="1"/>
</dbReference>
<dbReference type="PANTHER" id="PTHR34473:SF2">
    <property type="entry name" value="UPF0699 TRANSMEMBRANE PROTEIN YDBT"/>
    <property type="match status" value="1"/>
</dbReference>
<dbReference type="PANTHER" id="PTHR34473">
    <property type="entry name" value="UPF0699 TRANSMEMBRANE PROTEIN YDBS"/>
    <property type="match status" value="1"/>
</dbReference>
<evidence type="ECO:0000313" key="3">
    <source>
        <dbReference type="EMBL" id="MBB3840578.1"/>
    </source>
</evidence>
<keyword evidence="1" id="KW-0472">Membrane</keyword>
<dbReference type="RefSeq" id="WP_183977623.1">
    <property type="nucleotide sequence ID" value="NZ_JACIBY010000011.1"/>
</dbReference>
<name>A0A7W5ZPD9_9BACT</name>
<reference evidence="3 4" key="1">
    <citation type="submission" date="2020-08" db="EMBL/GenBank/DDBJ databases">
        <title>Genomic Encyclopedia of Type Strains, Phase IV (KMG-IV): sequencing the most valuable type-strain genomes for metagenomic binning, comparative biology and taxonomic classification.</title>
        <authorList>
            <person name="Goeker M."/>
        </authorList>
    </citation>
    <scope>NUCLEOTIDE SEQUENCE [LARGE SCALE GENOMIC DNA]</scope>
    <source>
        <strain evidence="3 4">DSM 17976</strain>
    </source>
</reference>
<feature type="domain" description="YdbS-like PH" evidence="2">
    <location>
        <begin position="61"/>
        <end position="134"/>
    </location>
</feature>
<gene>
    <name evidence="3" type="ORF">FHS57_004598</name>
</gene>
<organism evidence="3 4">
    <name type="scientific">Runella defluvii</name>
    <dbReference type="NCBI Taxonomy" id="370973"/>
    <lineage>
        <taxon>Bacteria</taxon>
        <taxon>Pseudomonadati</taxon>
        <taxon>Bacteroidota</taxon>
        <taxon>Cytophagia</taxon>
        <taxon>Cytophagales</taxon>
        <taxon>Spirosomataceae</taxon>
        <taxon>Runella</taxon>
    </lineage>
</organism>
<dbReference type="InterPro" id="IPR005182">
    <property type="entry name" value="YdbS-like_PH"/>
</dbReference>
<dbReference type="AlphaFoldDB" id="A0A7W5ZPD9"/>
<sequence length="182" mass="20878">METSDTVLFKSEFNKLVKPYMMLYVASIMLATVFGIVLIPFWFLGIGQWWAQHYYDKLECELTETVIRFKKGILVQVEKTIPLENIQDVTFVEGPLLRYFHLCILKFETAGQSAGQAHDMQLIGIVNAQELRSLILRQREKRIMAKNAPSAATSSNDNAELLREIRDILTEIKAELKKPQVS</sequence>
<protein>
    <submittedName>
        <fullName evidence="3">Putative membrane protein</fullName>
    </submittedName>
</protein>